<feature type="region of interest" description="Disordered" evidence="16">
    <location>
        <begin position="1"/>
        <end position="91"/>
    </location>
</feature>
<evidence type="ECO:0000256" key="5">
    <source>
        <dbReference type="ARBA" id="ARBA00022645"/>
    </source>
</evidence>
<dbReference type="InterPro" id="IPR001264">
    <property type="entry name" value="Glyco_trans_51"/>
</dbReference>
<dbReference type="InterPro" id="IPR023346">
    <property type="entry name" value="Lysozyme-like_dom_sf"/>
</dbReference>
<dbReference type="RefSeq" id="WP_253019375.1">
    <property type="nucleotide sequence ID" value="NZ_JAOSHN010000011.1"/>
</dbReference>
<keyword evidence="5" id="KW-0121">Carboxypeptidase</keyword>
<gene>
    <name evidence="20" type="ORF">OBO34_20080</name>
</gene>
<organism evidence="20 21">
    <name type="scientific">Hominibacterium faecale</name>
    <dbReference type="NCBI Taxonomy" id="2839743"/>
    <lineage>
        <taxon>Bacteria</taxon>
        <taxon>Bacillati</taxon>
        <taxon>Bacillota</taxon>
        <taxon>Clostridia</taxon>
        <taxon>Peptostreptococcales</taxon>
        <taxon>Anaerovoracaceae</taxon>
        <taxon>Hominibacterium</taxon>
    </lineage>
</organism>
<name>A0A9J6QYQ4_9FIRM</name>
<dbReference type="GO" id="GO:0008658">
    <property type="term" value="F:penicillin binding"/>
    <property type="evidence" value="ECO:0007669"/>
    <property type="project" value="InterPro"/>
</dbReference>
<sequence>MADKFNKNSSSDDINEFFAEFDKVDEAADPQPQKPQTPEKPKNPESEPTPAPSRTARAAENSRAKRSKEKAASEASSKKSKKKGKKKEKKPMSKKKKVFTIIGLAILALILIGVIYVGALILTAGTHSIDADNIYTRLYQRSTIYDDEGKEIESVFSEEGNRANVAYEDLPENLVNAIVAIEDKTFWKHHGFNFVRIMGAIKDSVFGGGQISGTSTLSQQLARNVYLSETKSKRSLNRKILEAYYTVLIEKSMSKEQIVEAYLNTIYLGFNCYGVESASQAYFGKSVKKLDLLECAALASLPQSPDAFALVKSYPVGTVEVEKKNILAETDSIVYAYNGDLSSDRRKATLRNMVDQGYITQAEADKALDENLKKSMKISADKGSGFSSYFTDYAIDQITADIMEEYGWPKSEAREFIYRRGLKIYTTMNKSAQKIAEKEFEKSSHFPRVTNVRKDGDGNILNSKTGKIVLYDYDDYFNSKDQFVLKKNEYKKNSDGSITIYKDKRLKFFDITVSGKSDIGLTFKPMYQQKDGKYYTIEDGAISVPQGYKSKDASGNCIISAKFFKDYPKFFKEKDGKLIVSSENCALKQKVVQPQAAIVIMDYKTGGVKAMVGGRGTEGKQIYNRAVQPRQPGSSIKPIAIYSSALQSSYNAAEKGESMSLSNSDGSNWGKYITAGSVINDAPMVVNGRTWPKNWYTGYRGHMTLRTAVQQSVNVCAVKVYQQMGPEFPTSQLKKMGVTTLVEDGNTNDMNPAALALGGMTRGIKPIEMAAAYGIFPNEGTYTEPVAYTKITNSNDEVLFDKTPKTEQVLDKGVAFIMTDILRSVVTNGLGSNASFSGQPVAGKTGTTSDNFDAWFVGFTPQYTASVWIGNDVNIELAEGSAAAARLWRTIMSQVCAGEPRGKYPSQPDDVSKIGGEYYTDGTYSRVAKPKSTSDESESSSSSDKKKGTTKQVERATTQPPATQAPTTKAPTTQAPTTKAPTTNTENNGD</sequence>
<evidence type="ECO:0000256" key="8">
    <source>
        <dbReference type="ARBA" id="ARBA00022679"/>
    </source>
</evidence>
<dbReference type="AlphaFoldDB" id="A0A9J6QYQ4"/>
<feature type="region of interest" description="Disordered" evidence="16">
    <location>
        <begin position="898"/>
        <end position="990"/>
    </location>
</feature>
<feature type="transmembrane region" description="Helical" evidence="17">
    <location>
        <begin position="98"/>
        <end position="122"/>
    </location>
</feature>
<dbReference type="PANTHER" id="PTHR32282:SF33">
    <property type="entry name" value="PEPTIDOGLYCAN GLYCOSYLTRANSFERASE"/>
    <property type="match status" value="1"/>
</dbReference>
<comment type="function">
    <text evidence="1">Cell wall formation. Synthesis of cross-linked peptidoglycan from the lipid intermediates. The enzyme has a penicillin-insensitive transglycosylase N-terminal domain (formation of linear glycan strands) and a penicillin-sensitive transpeptidase C-terminal domain (cross-linking of the peptide subunits).</text>
</comment>
<comment type="subcellular location">
    <subcellularLocation>
        <location evidence="2">Cell membrane</location>
        <topology evidence="2">Single-pass type II membrane protein</topology>
    </subcellularLocation>
</comment>
<evidence type="ECO:0000256" key="17">
    <source>
        <dbReference type="SAM" id="Phobius"/>
    </source>
</evidence>
<keyword evidence="11" id="KW-0046">Antibiotic resistance</keyword>
<evidence type="ECO:0000256" key="4">
    <source>
        <dbReference type="ARBA" id="ARBA00018638"/>
    </source>
</evidence>
<keyword evidence="17" id="KW-0812">Transmembrane</keyword>
<evidence type="ECO:0000256" key="2">
    <source>
        <dbReference type="ARBA" id="ARBA00004401"/>
    </source>
</evidence>
<dbReference type="SUPFAM" id="SSF53955">
    <property type="entry name" value="Lysozyme-like"/>
    <property type="match status" value="1"/>
</dbReference>
<dbReference type="InterPro" id="IPR036950">
    <property type="entry name" value="PBP_transglycosylase"/>
</dbReference>
<proteinExistence type="predicted"/>
<evidence type="ECO:0000256" key="14">
    <source>
        <dbReference type="ARBA" id="ARBA00044770"/>
    </source>
</evidence>
<feature type="domain" description="Penicillin-binding protein transpeptidase" evidence="18">
    <location>
        <begin position="674"/>
        <end position="892"/>
    </location>
</feature>
<keyword evidence="10" id="KW-0735">Signal-anchor</keyword>
<evidence type="ECO:0000256" key="7">
    <source>
        <dbReference type="ARBA" id="ARBA00022676"/>
    </source>
</evidence>
<keyword evidence="9" id="KW-0378">Hydrolase</keyword>
<dbReference type="EMBL" id="JAOSHN010000011">
    <property type="protein sequence ID" value="MCU7380615.1"/>
    <property type="molecule type" value="Genomic_DNA"/>
</dbReference>
<feature type="domain" description="Glycosyl transferase family 51" evidence="19">
    <location>
        <begin position="149"/>
        <end position="313"/>
    </location>
</feature>
<keyword evidence="8" id="KW-0808">Transferase</keyword>
<dbReference type="GO" id="GO:0008955">
    <property type="term" value="F:peptidoglycan glycosyltransferase activity"/>
    <property type="evidence" value="ECO:0007669"/>
    <property type="project" value="UniProtKB-EC"/>
</dbReference>
<dbReference type="Proteomes" id="UP001065549">
    <property type="component" value="Unassembled WGS sequence"/>
</dbReference>
<keyword evidence="7" id="KW-0328">Glycosyltransferase</keyword>
<evidence type="ECO:0000256" key="1">
    <source>
        <dbReference type="ARBA" id="ARBA00002624"/>
    </source>
</evidence>
<dbReference type="GO" id="GO:0006508">
    <property type="term" value="P:proteolysis"/>
    <property type="evidence" value="ECO:0007669"/>
    <property type="project" value="UniProtKB-KW"/>
</dbReference>
<evidence type="ECO:0000256" key="12">
    <source>
        <dbReference type="ARBA" id="ARBA00023268"/>
    </source>
</evidence>
<dbReference type="InterPro" id="IPR012338">
    <property type="entry name" value="Beta-lactam/transpept-like"/>
</dbReference>
<comment type="catalytic activity">
    <reaction evidence="13">
        <text>Preferential cleavage: (Ac)2-L-Lys-D-Ala-|-D-Ala. Also transpeptidation of peptidyl-alanyl moieties that are N-acyl substituents of D-alanine.</text>
        <dbReference type="EC" id="3.4.16.4"/>
    </reaction>
</comment>
<dbReference type="Gene3D" id="3.40.710.10">
    <property type="entry name" value="DD-peptidase/beta-lactamase superfamily"/>
    <property type="match status" value="2"/>
</dbReference>
<evidence type="ECO:0000313" key="20">
    <source>
        <dbReference type="EMBL" id="MCU7380615.1"/>
    </source>
</evidence>
<keyword evidence="17" id="KW-1133">Transmembrane helix</keyword>
<feature type="compositionally biased region" description="Basic residues" evidence="16">
    <location>
        <begin position="78"/>
        <end position="91"/>
    </location>
</feature>
<dbReference type="SUPFAM" id="SSF56601">
    <property type="entry name" value="beta-lactamase/transpeptidase-like"/>
    <property type="match status" value="1"/>
</dbReference>
<keyword evidence="12" id="KW-0511">Multifunctional enzyme</keyword>
<protein>
    <recommendedName>
        <fullName evidence="4">Penicillin-binding protein 1A</fullName>
        <ecNumber evidence="14">2.4.99.28</ecNumber>
        <ecNumber evidence="3">3.4.16.4</ecNumber>
    </recommendedName>
</protein>
<feature type="compositionally biased region" description="Low complexity" evidence="16">
    <location>
        <begin position="956"/>
        <end position="983"/>
    </location>
</feature>
<keyword evidence="21" id="KW-1185">Reference proteome</keyword>
<evidence type="ECO:0000256" key="15">
    <source>
        <dbReference type="ARBA" id="ARBA00049902"/>
    </source>
</evidence>
<evidence type="ECO:0000259" key="19">
    <source>
        <dbReference type="Pfam" id="PF00912"/>
    </source>
</evidence>
<dbReference type="EC" id="3.4.16.4" evidence="3"/>
<dbReference type="EC" id="2.4.99.28" evidence="14"/>
<comment type="caution">
    <text evidence="20">The sequence shown here is derived from an EMBL/GenBank/DDBJ whole genome shotgun (WGS) entry which is preliminary data.</text>
</comment>
<reference evidence="20" key="1">
    <citation type="submission" date="2022-09" db="EMBL/GenBank/DDBJ databases">
        <title>Culturomic study of gut microbiota in children with autism spectrum disorder.</title>
        <authorList>
            <person name="Efimov B.A."/>
            <person name="Chaplin A.V."/>
            <person name="Sokolova S.R."/>
            <person name="Pikina A.P."/>
            <person name="Korzhanova M."/>
            <person name="Belova V."/>
            <person name="Korostin D."/>
        </authorList>
    </citation>
    <scope>NUCLEOTIDE SEQUENCE</scope>
    <source>
        <strain evidence="20">ASD5510</strain>
    </source>
</reference>
<evidence type="ECO:0000313" key="21">
    <source>
        <dbReference type="Proteomes" id="UP001065549"/>
    </source>
</evidence>
<evidence type="ECO:0000256" key="13">
    <source>
        <dbReference type="ARBA" id="ARBA00034000"/>
    </source>
</evidence>
<dbReference type="GO" id="GO:0005886">
    <property type="term" value="C:plasma membrane"/>
    <property type="evidence" value="ECO:0007669"/>
    <property type="project" value="UniProtKB-SubCell"/>
</dbReference>
<dbReference type="GO" id="GO:0046677">
    <property type="term" value="P:response to antibiotic"/>
    <property type="evidence" value="ECO:0007669"/>
    <property type="project" value="UniProtKB-KW"/>
</dbReference>
<evidence type="ECO:0000256" key="16">
    <source>
        <dbReference type="SAM" id="MobiDB-lite"/>
    </source>
</evidence>
<evidence type="ECO:0000256" key="9">
    <source>
        <dbReference type="ARBA" id="ARBA00022801"/>
    </source>
</evidence>
<dbReference type="PANTHER" id="PTHR32282">
    <property type="entry name" value="BINDING PROTEIN TRANSPEPTIDASE, PUTATIVE-RELATED"/>
    <property type="match status" value="1"/>
</dbReference>
<evidence type="ECO:0000256" key="6">
    <source>
        <dbReference type="ARBA" id="ARBA00022670"/>
    </source>
</evidence>
<evidence type="ECO:0000256" key="11">
    <source>
        <dbReference type="ARBA" id="ARBA00023251"/>
    </source>
</evidence>
<dbReference type="Gene3D" id="1.10.3810.10">
    <property type="entry name" value="Biosynthetic peptidoglycan transglycosylase-like"/>
    <property type="match status" value="1"/>
</dbReference>
<evidence type="ECO:0000256" key="3">
    <source>
        <dbReference type="ARBA" id="ARBA00012448"/>
    </source>
</evidence>
<comment type="catalytic activity">
    <reaction evidence="15">
        <text>[GlcNAc-(1-&gt;4)-Mur2Ac(oyl-L-Ala-gamma-D-Glu-L-Lys-D-Ala-D-Ala)](n)-di-trans,octa-cis-undecaprenyl diphosphate + beta-D-GlcNAc-(1-&gt;4)-Mur2Ac(oyl-L-Ala-gamma-D-Glu-L-Lys-D-Ala-D-Ala)-di-trans,octa-cis-undecaprenyl diphosphate = [GlcNAc-(1-&gt;4)-Mur2Ac(oyl-L-Ala-gamma-D-Glu-L-Lys-D-Ala-D-Ala)](n+1)-di-trans,octa-cis-undecaprenyl diphosphate + di-trans,octa-cis-undecaprenyl diphosphate + H(+)</text>
        <dbReference type="Rhea" id="RHEA:23708"/>
        <dbReference type="Rhea" id="RHEA-COMP:9602"/>
        <dbReference type="Rhea" id="RHEA-COMP:9603"/>
        <dbReference type="ChEBI" id="CHEBI:15378"/>
        <dbReference type="ChEBI" id="CHEBI:58405"/>
        <dbReference type="ChEBI" id="CHEBI:60033"/>
        <dbReference type="ChEBI" id="CHEBI:78435"/>
        <dbReference type="EC" id="2.4.99.28"/>
    </reaction>
</comment>
<evidence type="ECO:0000259" key="18">
    <source>
        <dbReference type="Pfam" id="PF00905"/>
    </source>
</evidence>
<dbReference type="Pfam" id="PF00912">
    <property type="entry name" value="Transgly"/>
    <property type="match status" value="1"/>
</dbReference>
<keyword evidence="17" id="KW-0472">Membrane</keyword>
<dbReference type="InterPro" id="IPR001460">
    <property type="entry name" value="PCN-bd_Tpept"/>
</dbReference>
<dbReference type="GO" id="GO:0009002">
    <property type="term" value="F:serine-type D-Ala-D-Ala carboxypeptidase activity"/>
    <property type="evidence" value="ECO:0007669"/>
    <property type="project" value="UniProtKB-EC"/>
</dbReference>
<accession>A0A9J6QYQ4</accession>
<keyword evidence="6" id="KW-0645">Protease</keyword>
<evidence type="ECO:0000256" key="10">
    <source>
        <dbReference type="ARBA" id="ARBA00022968"/>
    </source>
</evidence>
<dbReference type="InterPro" id="IPR050396">
    <property type="entry name" value="Glycosyltr_51/Transpeptidase"/>
</dbReference>
<dbReference type="Pfam" id="PF00905">
    <property type="entry name" value="Transpeptidase"/>
    <property type="match status" value="1"/>
</dbReference>